<dbReference type="AlphaFoldDB" id="A0AAU7C9L6"/>
<feature type="transmembrane region" description="Helical" evidence="1">
    <location>
        <begin position="48"/>
        <end position="71"/>
    </location>
</feature>
<keyword evidence="1" id="KW-0472">Membrane</keyword>
<keyword evidence="1" id="KW-0812">Transmembrane</keyword>
<feature type="transmembrane region" description="Helical" evidence="1">
    <location>
        <begin position="83"/>
        <end position="106"/>
    </location>
</feature>
<proteinExistence type="predicted"/>
<keyword evidence="1" id="KW-1133">Transmembrane helix</keyword>
<reference evidence="2" key="1">
    <citation type="submission" date="2024-05" db="EMBL/GenBank/DDBJ databases">
        <title>Planctomycetes of the genus Singulisphaera possess chitinolytic capabilities.</title>
        <authorList>
            <person name="Ivanova A."/>
        </authorList>
    </citation>
    <scope>NUCLEOTIDE SEQUENCE</scope>
    <source>
        <strain evidence="2">Ch08T</strain>
    </source>
</reference>
<feature type="transmembrane region" description="Helical" evidence="1">
    <location>
        <begin position="118"/>
        <end position="138"/>
    </location>
</feature>
<accession>A0AAU7C9L6</accession>
<dbReference type="RefSeq" id="WP_406694566.1">
    <property type="nucleotide sequence ID" value="NZ_CP155447.1"/>
</dbReference>
<gene>
    <name evidence="2" type="ORF">V5E97_26200</name>
</gene>
<evidence type="ECO:0000256" key="1">
    <source>
        <dbReference type="SAM" id="Phobius"/>
    </source>
</evidence>
<dbReference type="EMBL" id="CP155447">
    <property type="protein sequence ID" value="XBH01820.1"/>
    <property type="molecule type" value="Genomic_DNA"/>
</dbReference>
<evidence type="ECO:0000313" key="2">
    <source>
        <dbReference type="EMBL" id="XBH01820.1"/>
    </source>
</evidence>
<name>A0AAU7C9L6_9BACT</name>
<protein>
    <submittedName>
        <fullName evidence="2">Uncharacterized protein</fullName>
    </submittedName>
</protein>
<feature type="transmembrane region" description="Helical" evidence="1">
    <location>
        <begin position="150"/>
        <end position="171"/>
    </location>
</feature>
<organism evidence="2">
    <name type="scientific">Singulisphaera sp. Ch08</name>
    <dbReference type="NCBI Taxonomy" id="3120278"/>
    <lineage>
        <taxon>Bacteria</taxon>
        <taxon>Pseudomonadati</taxon>
        <taxon>Planctomycetota</taxon>
        <taxon>Planctomycetia</taxon>
        <taxon>Isosphaerales</taxon>
        <taxon>Isosphaeraceae</taxon>
        <taxon>Singulisphaera</taxon>
    </lineage>
</organism>
<sequence length="173" mass="18886">MLDLLILIAATAVGLGGMRALAPANEVFTYPYAPITPSPWLGWASVTASNWAFYLSPLLAAWTLGIVTLRLRPPRPRRLAFQPGWVGCCAAATGSVAGTVMTVIGIRGRYGMMSFFELVAYPVGVAVLAVWTHLAWSGQWRAEPTWIDRAGRIVGALWLAMLPLLWGRYLFSH</sequence>